<protein>
    <submittedName>
        <fullName evidence="1">Uncharacterized protein</fullName>
    </submittedName>
</protein>
<name>A0A9J6ALW9_SOLCO</name>
<keyword evidence="2" id="KW-1185">Reference proteome</keyword>
<proteinExistence type="predicted"/>
<dbReference type="OrthoDB" id="1690845at2759"/>
<accession>A0A9J6ALW9</accession>
<gene>
    <name evidence="1" type="ORF">H5410_010493</name>
</gene>
<evidence type="ECO:0000313" key="1">
    <source>
        <dbReference type="EMBL" id="KAG5625275.1"/>
    </source>
</evidence>
<comment type="caution">
    <text evidence="1">The sequence shown here is derived from an EMBL/GenBank/DDBJ whole genome shotgun (WGS) entry which is preliminary data.</text>
</comment>
<dbReference type="Proteomes" id="UP000824120">
    <property type="component" value="Chromosome 2"/>
</dbReference>
<dbReference type="AlphaFoldDB" id="A0A9J6ALW9"/>
<reference evidence="1 2" key="1">
    <citation type="submission" date="2020-09" db="EMBL/GenBank/DDBJ databases">
        <title>De no assembly of potato wild relative species, Solanum commersonii.</title>
        <authorList>
            <person name="Cho K."/>
        </authorList>
    </citation>
    <scope>NUCLEOTIDE SEQUENCE [LARGE SCALE GENOMIC DNA]</scope>
    <source>
        <strain evidence="1">LZ3.2</strain>
        <tissue evidence="1">Leaf</tissue>
    </source>
</reference>
<evidence type="ECO:0000313" key="2">
    <source>
        <dbReference type="Proteomes" id="UP000824120"/>
    </source>
</evidence>
<dbReference type="EMBL" id="JACXVP010000002">
    <property type="protein sequence ID" value="KAG5625275.1"/>
    <property type="molecule type" value="Genomic_DNA"/>
</dbReference>
<organism evidence="1 2">
    <name type="scientific">Solanum commersonii</name>
    <name type="common">Commerson's wild potato</name>
    <name type="synonym">Commerson's nightshade</name>
    <dbReference type="NCBI Taxonomy" id="4109"/>
    <lineage>
        <taxon>Eukaryota</taxon>
        <taxon>Viridiplantae</taxon>
        <taxon>Streptophyta</taxon>
        <taxon>Embryophyta</taxon>
        <taxon>Tracheophyta</taxon>
        <taxon>Spermatophyta</taxon>
        <taxon>Magnoliopsida</taxon>
        <taxon>eudicotyledons</taxon>
        <taxon>Gunneridae</taxon>
        <taxon>Pentapetalae</taxon>
        <taxon>asterids</taxon>
        <taxon>lamiids</taxon>
        <taxon>Solanales</taxon>
        <taxon>Solanaceae</taxon>
        <taxon>Solanoideae</taxon>
        <taxon>Solaneae</taxon>
        <taxon>Solanum</taxon>
    </lineage>
</organism>
<sequence length="81" mass="8735">MVPIAGGSWQRSGFRKGSLESLTLNFGVSDLISKLNMQAQLCTIAVNFKNTAGAFRESNSGPLAPEARIIPLDQMPMIDKP</sequence>